<dbReference type="EMBL" id="KI925460">
    <property type="protein sequence ID" value="ETW80046.1"/>
    <property type="molecule type" value="Genomic_DNA"/>
</dbReference>
<feature type="compositionally biased region" description="Basic and acidic residues" evidence="1">
    <location>
        <begin position="409"/>
        <end position="419"/>
    </location>
</feature>
<feature type="compositionally biased region" description="Basic and acidic residues" evidence="1">
    <location>
        <begin position="29"/>
        <end position="38"/>
    </location>
</feature>
<keyword evidence="3" id="KW-1185">Reference proteome</keyword>
<feature type="region of interest" description="Disordered" evidence="1">
    <location>
        <begin position="29"/>
        <end position="84"/>
    </location>
</feature>
<feature type="compositionally biased region" description="Basic and acidic residues" evidence="1">
    <location>
        <begin position="164"/>
        <end position="176"/>
    </location>
</feature>
<dbReference type="AlphaFoldDB" id="W4K4R0"/>
<feature type="region of interest" description="Disordered" evidence="1">
    <location>
        <begin position="468"/>
        <end position="560"/>
    </location>
</feature>
<dbReference type="Proteomes" id="UP000030671">
    <property type="component" value="Unassembled WGS sequence"/>
</dbReference>
<proteinExistence type="predicted"/>
<dbReference type="HOGENOM" id="CLU_401172_0_0_1"/>
<feature type="region of interest" description="Disordered" evidence="1">
    <location>
        <begin position="660"/>
        <end position="686"/>
    </location>
</feature>
<feature type="compositionally biased region" description="Basic and acidic residues" evidence="1">
    <location>
        <begin position="60"/>
        <end position="74"/>
    </location>
</feature>
<protein>
    <submittedName>
        <fullName evidence="2">Uncharacterized protein</fullName>
    </submittedName>
</protein>
<dbReference type="InParanoid" id="W4K4R0"/>
<feature type="region of interest" description="Disordered" evidence="1">
    <location>
        <begin position="144"/>
        <end position="176"/>
    </location>
</feature>
<gene>
    <name evidence="2" type="ORF">HETIRDRAFT_453039</name>
</gene>
<evidence type="ECO:0000256" key="1">
    <source>
        <dbReference type="SAM" id="MobiDB-lite"/>
    </source>
</evidence>
<evidence type="ECO:0000313" key="3">
    <source>
        <dbReference type="Proteomes" id="UP000030671"/>
    </source>
</evidence>
<feature type="compositionally biased region" description="Basic and acidic residues" evidence="1">
    <location>
        <begin position="504"/>
        <end position="517"/>
    </location>
</feature>
<dbReference type="GeneID" id="20676334"/>
<reference evidence="2 3" key="1">
    <citation type="journal article" date="2012" name="New Phytol.">
        <title>Insight into trade-off between wood decay and parasitism from the genome of a fungal forest pathogen.</title>
        <authorList>
            <person name="Olson A."/>
            <person name="Aerts A."/>
            <person name="Asiegbu F."/>
            <person name="Belbahri L."/>
            <person name="Bouzid O."/>
            <person name="Broberg A."/>
            <person name="Canback B."/>
            <person name="Coutinho P.M."/>
            <person name="Cullen D."/>
            <person name="Dalman K."/>
            <person name="Deflorio G."/>
            <person name="van Diepen L.T."/>
            <person name="Dunand C."/>
            <person name="Duplessis S."/>
            <person name="Durling M."/>
            <person name="Gonthier P."/>
            <person name="Grimwood J."/>
            <person name="Fossdal C.G."/>
            <person name="Hansson D."/>
            <person name="Henrissat B."/>
            <person name="Hietala A."/>
            <person name="Himmelstrand K."/>
            <person name="Hoffmeister D."/>
            <person name="Hogberg N."/>
            <person name="James T.Y."/>
            <person name="Karlsson M."/>
            <person name="Kohler A."/>
            <person name="Kues U."/>
            <person name="Lee Y.H."/>
            <person name="Lin Y.C."/>
            <person name="Lind M."/>
            <person name="Lindquist E."/>
            <person name="Lombard V."/>
            <person name="Lucas S."/>
            <person name="Lunden K."/>
            <person name="Morin E."/>
            <person name="Murat C."/>
            <person name="Park J."/>
            <person name="Raffaello T."/>
            <person name="Rouze P."/>
            <person name="Salamov A."/>
            <person name="Schmutz J."/>
            <person name="Solheim H."/>
            <person name="Stahlberg J."/>
            <person name="Velez H."/>
            <person name="de Vries R.P."/>
            <person name="Wiebenga A."/>
            <person name="Woodward S."/>
            <person name="Yakovlev I."/>
            <person name="Garbelotto M."/>
            <person name="Martin F."/>
            <person name="Grigoriev I.V."/>
            <person name="Stenlid J."/>
        </authorList>
    </citation>
    <scope>NUCLEOTIDE SEQUENCE [LARGE SCALE GENOMIC DNA]</scope>
    <source>
        <strain evidence="2 3">TC 32-1</strain>
    </source>
</reference>
<sequence>MLDMQACKQAGAEHARDAQRGARIFRLNAAEKNEEKRKLGPWSLTTRNRRPRSKALLGTCDEKGATIHASRRDPPASSPRAPSAPIVSLAVLFHPKPPDRPPRSYRMDNSGRDKPCRYLDVFTPRGKPNRPSRYKLHDMPAAASTENAPFAVPGPGVDPSDGEIESRGRGDPPRADRQVGNGVAFWGWVHSTNQQGCLCARALSPCVFTRDLMPGKGVAASHKPVPPKCRHAIVLVENAPEEEREEVVDCCSGLHHGQPPGDIDRRALQVAPPGSAHTGPESHDGRCACFDGGVTVPSLGFARASKMRWTSDDVRIEHRVGPHCTVSCRSLVSFDDTPGARGDTPSTSMTRKPGEDRGQKAQGQEGRRGSAQTKHAASEVDLDLRLPSSEMKTITTIIKPSAQSGAKGPMEHERREAKTKTAHRGSRITSTSRIPRAINGRHVSSRFALQEETEAASRYTQLGANEGAVEREAAHSENRQARSIDGRANASSSARDLQSPRPRRLADHHSQDSRSTSRDLSQTTYPRALDERPPRSHPPTYQALSNRNAFPEPFSKDVRAPLEQRYAPKRAAMRTHAMDWTQIGSRRRLGHRQLHAGQPELNDSTPRSRERARARLRKSGRSPALHVHRAAKRKPRARMGREERGCAGWQGIILPTFASTSTSIPIQPNPIRLDSIRSNPIQSDSI</sequence>
<evidence type="ECO:0000313" key="2">
    <source>
        <dbReference type="EMBL" id="ETW80046.1"/>
    </source>
</evidence>
<name>W4K4R0_HETIT</name>
<feature type="compositionally biased region" description="Basic residues" evidence="1">
    <location>
        <begin position="614"/>
        <end position="638"/>
    </location>
</feature>
<feature type="compositionally biased region" description="Polar residues" evidence="1">
    <location>
        <begin position="390"/>
        <end position="404"/>
    </location>
</feature>
<accession>W4K4R0</accession>
<feature type="compositionally biased region" description="Polar residues" evidence="1">
    <location>
        <begin position="676"/>
        <end position="686"/>
    </location>
</feature>
<dbReference type="RefSeq" id="XP_009548570.1">
    <property type="nucleotide sequence ID" value="XM_009550275.1"/>
</dbReference>
<organism evidence="2 3">
    <name type="scientific">Heterobasidion irregulare (strain TC 32-1)</name>
    <dbReference type="NCBI Taxonomy" id="747525"/>
    <lineage>
        <taxon>Eukaryota</taxon>
        <taxon>Fungi</taxon>
        <taxon>Dikarya</taxon>
        <taxon>Basidiomycota</taxon>
        <taxon>Agaricomycotina</taxon>
        <taxon>Agaricomycetes</taxon>
        <taxon>Russulales</taxon>
        <taxon>Bondarzewiaceae</taxon>
        <taxon>Heterobasidion</taxon>
        <taxon>Heterobasidion annosum species complex</taxon>
    </lineage>
</organism>
<dbReference type="KEGG" id="hir:HETIRDRAFT_453039"/>
<feature type="compositionally biased region" description="Basic and acidic residues" evidence="1">
    <location>
        <begin position="468"/>
        <end position="485"/>
    </location>
</feature>
<feature type="region of interest" description="Disordered" evidence="1">
    <location>
        <begin position="332"/>
        <end position="429"/>
    </location>
</feature>
<feature type="region of interest" description="Disordered" evidence="1">
    <location>
        <begin position="590"/>
        <end position="643"/>
    </location>
</feature>